<evidence type="ECO:0000313" key="4">
    <source>
        <dbReference type="EMBL" id="AUW31269.1"/>
    </source>
</evidence>
<evidence type="ECO:0000256" key="3">
    <source>
        <dbReference type="SAM" id="SignalP"/>
    </source>
</evidence>
<accession>A0A2K9YEJ7</accession>
<reference evidence="4" key="1">
    <citation type="submission" date="2017-12" db="EMBL/GenBank/DDBJ databases">
        <title>Genome Sequencing Reveals a Rich Biosynthetic Potential.</title>
        <authorList>
            <person name="Bertrand R.L."/>
            <person name="Abdel-Hameed M.E."/>
            <person name="Sorensen J.L."/>
        </authorList>
    </citation>
    <scope>NUCLEOTIDE SEQUENCE</scope>
</reference>
<protein>
    <recommendedName>
        <fullName evidence="5">Ice-binding protein</fullName>
    </recommendedName>
</protein>
<dbReference type="EMBL" id="MG777503">
    <property type="protein sequence ID" value="AUW31269.1"/>
    <property type="molecule type" value="Genomic_DNA"/>
</dbReference>
<dbReference type="InterPro" id="IPR021884">
    <property type="entry name" value="Ice-bd_prot"/>
</dbReference>
<feature type="chain" id="PRO_5014882056" description="Ice-binding protein" evidence="3">
    <location>
        <begin position="25"/>
        <end position="428"/>
    </location>
</feature>
<dbReference type="AlphaFoldDB" id="A0A2K9YEJ7"/>
<evidence type="ECO:0008006" key="5">
    <source>
        <dbReference type="Google" id="ProtNLM"/>
    </source>
</evidence>
<name>A0A2K9YEJ7_CLAUC</name>
<dbReference type="Pfam" id="PF11999">
    <property type="entry name" value="Ice_binding"/>
    <property type="match status" value="1"/>
</dbReference>
<proteinExistence type="inferred from homology"/>
<comment type="similarity">
    <text evidence="1">Belongs to the ice-binding protein family.</text>
</comment>
<evidence type="ECO:0000256" key="2">
    <source>
        <dbReference type="ARBA" id="ARBA00022729"/>
    </source>
</evidence>
<evidence type="ECO:0000256" key="1">
    <source>
        <dbReference type="ARBA" id="ARBA00005445"/>
    </source>
</evidence>
<keyword evidence="2 3" id="KW-0732">Signal</keyword>
<organism evidence="4">
    <name type="scientific">Cladonia uncialis subsp. uncialis</name>
    <dbReference type="NCBI Taxonomy" id="180999"/>
    <lineage>
        <taxon>Eukaryota</taxon>
        <taxon>Fungi</taxon>
        <taxon>Dikarya</taxon>
        <taxon>Ascomycota</taxon>
        <taxon>Pezizomycotina</taxon>
        <taxon>Lecanoromycetes</taxon>
        <taxon>OSLEUM clade</taxon>
        <taxon>Lecanoromycetidae</taxon>
        <taxon>Lecanorales</taxon>
        <taxon>Lecanorineae</taxon>
        <taxon>Cladoniaceae</taxon>
        <taxon>Cladonia</taxon>
    </lineage>
</organism>
<sequence length="428" mass="45722">MPSYQKTLLAAVFHAFAFVTTSNAAIDLGSAATYGVLGASDVTNTGVTTIDGSVGVYPGTSITGFPPGVATGVYSYGDPAAAAAQADAATAYGAATGSPCGTDLSGEDLGGMVLAPGVYCFATSAELTGVLTLDAGGSSNAQWVFQIGTTLNTATGSAVLLINGAQPCGVTWAVGSSATIGTGTAFAGDIIAMASISVDTDVTNQGGLYALTGGVTLIMDTISISATGCTVVVTTPTASVTPLLKQHYIKHFKHVQYRVQHHIKHFKHVQYSVQHHIKHIKHLINSSFNNTLNALLLDPFLILDALNALLLDPFLILDTLLDSLLILDLVFYSFFYSFLNPLLNDLVFYSFIYPFLNPLPNESLFYSFLNPLLNSPYYHNKHPWLGTLAMARTPVVDWDLWVYWMVKYITKVKGIGDPRYLSYKSAWE</sequence>
<feature type="signal peptide" evidence="3">
    <location>
        <begin position="1"/>
        <end position="24"/>
    </location>
</feature>